<name>A0A811QDG6_9POAL</name>
<evidence type="ECO:0000259" key="9">
    <source>
        <dbReference type="Pfam" id="PF04535"/>
    </source>
</evidence>
<evidence type="ECO:0000256" key="1">
    <source>
        <dbReference type="ARBA" id="ARBA00004651"/>
    </source>
</evidence>
<feature type="transmembrane region" description="Helical" evidence="8">
    <location>
        <begin position="43"/>
        <end position="68"/>
    </location>
</feature>
<evidence type="ECO:0000313" key="11">
    <source>
        <dbReference type="Proteomes" id="UP000604825"/>
    </source>
</evidence>
<evidence type="ECO:0000256" key="6">
    <source>
        <dbReference type="ARBA" id="ARBA00022989"/>
    </source>
</evidence>
<accession>A0A811QDG6</accession>
<dbReference type="InterPro" id="IPR006702">
    <property type="entry name" value="CASP_dom"/>
</dbReference>
<comment type="similarity">
    <text evidence="2 8">Belongs to the Casparian strip membrane proteins (CASP) family.</text>
</comment>
<dbReference type="Proteomes" id="UP000604825">
    <property type="component" value="Unassembled WGS sequence"/>
</dbReference>
<evidence type="ECO:0000256" key="3">
    <source>
        <dbReference type="ARBA" id="ARBA00011489"/>
    </source>
</evidence>
<keyword evidence="5 8" id="KW-0812">Transmembrane</keyword>
<evidence type="ECO:0000256" key="7">
    <source>
        <dbReference type="ARBA" id="ARBA00023136"/>
    </source>
</evidence>
<keyword evidence="6 8" id="KW-1133">Transmembrane helix</keyword>
<comment type="subunit">
    <text evidence="3 8">Homodimer and heterodimers.</text>
</comment>
<dbReference type="GO" id="GO:0005886">
    <property type="term" value="C:plasma membrane"/>
    <property type="evidence" value="ECO:0007669"/>
    <property type="project" value="UniProtKB-SubCell"/>
</dbReference>
<evidence type="ECO:0000313" key="10">
    <source>
        <dbReference type="EMBL" id="CAD6257096.1"/>
    </source>
</evidence>
<feature type="domain" description="Casparian strip membrane protein" evidence="9">
    <location>
        <begin position="4"/>
        <end position="136"/>
    </location>
</feature>
<sequence>MAGKRTLAVALRLVTVVLSLLAFSIMASTRTSAWNAGRYEPYRYAVGVNVVVCFYSIVQAFAVIRPLIWPSSMSRSASTYFSYCSLFFDQVLAYLLVSASSAAASRNHQWVSRFGTDQFSSKINIAVWFSFLGFLALSANALISMANLFSRI</sequence>
<reference evidence="10" key="1">
    <citation type="submission" date="2020-10" db="EMBL/GenBank/DDBJ databases">
        <authorList>
            <person name="Han B."/>
            <person name="Lu T."/>
            <person name="Zhao Q."/>
            <person name="Huang X."/>
            <person name="Zhao Y."/>
        </authorList>
    </citation>
    <scope>NUCLEOTIDE SEQUENCE</scope>
</reference>
<protein>
    <recommendedName>
        <fullName evidence="8">CASP-like protein</fullName>
    </recommendedName>
</protein>
<feature type="transmembrane region" description="Helical" evidence="8">
    <location>
        <begin position="125"/>
        <end position="149"/>
    </location>
</feature>
<gene>
    <name evidence="10" type="ORF">NCGR_LOCUS40586</name>
</gene>
<dbReference type="OrthoDB" id="691305at2759"/>
<evidence type="ECO:0000256" key="8">
    <source>
        <dbReference type="RuleBase" id="RU361233"/>
    </source>
</evidence>
<dbReference type="AlphaFoldDB" id="A0A811QDG6"/>
<dbReference type="EMBL" id="CAJGYO010000010">
    <property type="protein sequence ID" value="CAD6257096.1"/>
    <property type="molecule type" value="Genomic_DNA"/>
</dbReference>
<keyword evidence="11" id="KW-1185">Reference proteome</keyword>
<comment type="subcellular location">
    <subcellularLocation>
        <location evidence="1 8">Cell membrane</location>
        <topology evidence="1 8">Multi-pass membrane protein</topology>
    </subcellularLocation>
</comment>
<dbReference type="PANTHER" id="PTHR33573:SF35">
    <property type="entry name" value="CASP-LIKE PROTEIN 4U1"/>
    <property type="match status" value="1"/>
</dbReference>
<evidence type="ECO:0000256" key="4">
    <source>
        <dbReference type="ARBA" id="ARBA00022475"/>
    </source>
</evidence>
<comment type="caution">
    <text evidence="8">Lacks conserved residue(s) required for the propagation of feature annotation.</text>
</comment>
<dbReference type="PANTHER" id="PTHR33573">
    <property type="entry name" value="CASP-LIKE PROTEIN 4A4"/>
    <property type="match status" value="1"/>
</dbReference>
<keyword evidence="7 8" id="KW-0472">Membrane</keyword>
<feature type="transmembrane region" description="Helical" evidence="8">
    <location>
        <begin position="80"/>
        <end position="105"/>
    </location>
</feature>
<comment type="caution">
    <text evidence="10">The sequence shown here is derived from an EMBL/GenBank/DDBJ whole genome shotgun (WGS) entry which is preliminary data.</text>
</comment>
<evidence type="ECO:0000256" key="5">
    <source>
        <dbReference type="ARBA" id="ARBA00022692"/>
    </source>
</evidence>
<proteinExistence type="inferred from homology"/>
<organism evidence="10 11">
    <name type="scientific">Miscanthus lutarioriparius</name>
    <dbReference type="NCBI Taxonomy" id="422564"/>
    <lineage>
        <taxon>Eukaryota</taxon>
        <taxon>Viridiplantae</taxon>
        <taxon>Streptophyta</taxon>
        <taxon>Embryophyta</taxon>
        <taxon>Tracheophyta</taxon>
        <taxon>Spermatophyta</taxon>
        <taxon>Magnoliopsida</taxon>
        <taxon>Liliopsida</taxon>
        <taxon>Poales</taxon>
        <taxon>Poaceae</taxon>
        <taxon>PACMAD clade</taxon>
        <taxon>Panicoideae</taxon>
        <taxon>Andropogonodae</taxon>
        <taxon>Andropogoneae</taxon>
        <taxon>Saccharinae</taxon>
        <taxon>Miscanthus</taxon>
    </lineage>
</organism>
<evidence type="ECO:0000256" key="2">
    <source>
        <dbReference type="ARBA" id="ARBA00007651"/>
    </source>
</evidence>
<keyword evidence="4 8" id="KW-1003">Cell membrane</keyword>
<dbReference type="Pfam" id="PF04535">
    <property type="entry name" value="CASP_dom"/>
    <property type="match status" value="1"/>
</dbReference>